<gene>
    <name evidence="1" type="ORF">GPM918_LOCUS30498</name>
    <name evidence="2" type="ORF">SRO942_LOCUS31111</name>
</gene>
<dbReference type="EMBL" id="CAJOBC010059533">
    <property type="protein sequence ID" value="CAF4204495.1"/>
    <property type="molecule type" value="Genomic_DNA"/>
</dbReference>
<comment type="caution">
    <text evidence="1">The sequence shown here is derived from an EMBL/GenBank/DDBJ whole genome shotgun (WGS) entry which is preliminary data.</text>
</comment>
<dbReference type="Proteomes" id="UP000681722">
    <property type="component" value="Unassembled WGS sequence"/>
</dbReference>
<evidence type="ECO:0000313" key="1">
    <source>
        <dbReference type="EMBL" id="CAF1342459.1"/>
    </source>
</evidence>
<name>A0A815GNP1_9BILA</name>
<keyword evidence="3" id="KW-1185">Reference proteome</keyword>
<protein>
    <submittedName>
        <fullName evidence="1">Uncharacterized protein</fullName>
    </submittedName>
</protein>
<dbReference type="OrthoDB" id="10064999at2759"/>
<sequence length="294" mass="34113">MFQSLITIWLDQVYDTAPTSAVKINSATHLSLCKIDPYLITFRDSDECIDYITDLKEDETKVVLIISISNAISYLRSDVLFQLGDQLLQVDSLYVLFSNDTNIETFEPSKKVQGLYTDTKSLRNQLYQLPYLRQKRREGFVRADFSITSLSTAADPCSSTAATITNQPISVPIKRQEAEFMYAQFLRDILIEIESTEEEIIEFCREKCVDNQTELKVIEEFKDYYDACNAIFWYTRDTFLYRLLNKALREQDIDALYSLRYFIKDLHLQLKEQHILQQTLTVAEDAATSIIETV</sequence>
<dbReference type="Proteomes" id="UP000663829">
    <property type="component" value="Unassembled WGS sequence"/>
</dbReference>
<evidence type="ECO:0000313" key="2">
    <source>
        <dbReference type="EMBL" id="CAF4204495.1"/>
    </source>
</evidence>
<evidence type="ECO:0000313" key="3">
    <source>
        <dbReference type="Proteomes" id="UP000663829"/>
    </source>
</evidence>
<dbReference type="AlphaFoldDB" id="A0A815GNP1"/>
<accession>A0A815GNP1</accession>
<organism evidence="1 3">
    <name type="scientific">Didymodactylos carnosus</name>
    <dbReference type="NCBI Taxonomy" id="1234261"/>
    <lineage>
        <taxon>Eukaryota</taxon>
        <taxon>Metazoa</taxon>
        <taxon>Spiralia</taxon>
        <taxon>Gnathifera</taxon>
        <taxon>Rotifera</taxon>
        <taxon>Eurotatoria</taxon>
        <taxon>Bdelloidea</taxon>
        <taxon>Philodinida</taxon>
        <taxon>Philodinidae</taxon>
        <taxon>Didymodactylos</taxon>
    </lineage>
</organism>
<proteinExistence type="predicted"/>
<dbReference type="EMBL" id="CAJNOQ010014478">
    <property type="protein sequence ID" value="CAF1342459.1"/>
    <property type="molecule type" value="Genomic_DNA"/>
</dbReference>
<reference evidence="1" key="1">
    <citation type="submission" date="2021-02" db="EMBL/GenBank/DDBJ databases">
        <authorList>
            <person name="Nowell W R."/>
        </authorList>
    </citation>
    <scope>NUCLEOTIDE SEQUENCE</scope>
</reference>